<dbReference type="Proteomes" id="UP000318833">
    <property type="component" value="Unassembled WGS sequence"/>
</dbReference>
<dbReference type="Pfam" id="PF14092">
    <property type="entry name" value="DUF4270"/>
    <property type="match status" value="1"/>
</dbReference>
<sequence>MKLFMKLKNILIRTTVIVAVVSTFLSCDDDFNTVGSEVIGDVNFEDNQYTAIPVAFSRKFDRVRTNSLPRDLQGAIHSNILGVYNDPVYGQSVYSILSQVQPSQFSPSFGTNAVLDSVVFSLPYSSTITGTTSVAISETVTETATTYRLDSIYGDSPFRLSIYKSDYFLRDFDPASNDRQVYYSDDIETNFGPEVEGTLLHTNTAFVPSEEEIILTTETTAADGTVTKNRERVSPRLRVKFSDEVVAQFKTLFLDKEGSIELSNVNNFRNYFRGIYIKAEPVNDTGNLLYLNTAGAQLTLHYSFDTTTTADDGSAIRDDGELALGFSNIIMNSIKTDFDPTIADELLPENQDSTNGEADLYLKGGAGSYAVIDLFGGNVINENGEEENELSFLKRQDWLINDASLKFYINQDKVLPGVTEPERIFIFNTETGEVLVDYLVDPSITADFPIVSGTNHLGRISRDSDGNGEFYRIRITQYILNVLNDQFDNVKLGLSVSQNVNIITSSIGDTPITNNEVIPTSSIVSHEGTVLYGNGASVPESKRLKLDIFYTASKNN</sequence>
<dbReference type="PROSITE" id="PS51257">
    <property type="entry name" value="PROKAR_LIPOPROTEIN"/>
    <property type="match status" value="1"/>
</dbReference>
<name>A0A554VCB0_9FLAO</name>
<dbReference type="InterPro" id="IPR025366">
    <property type="entry name" value="DUF4270"/>
</dbReference>
<accession>A0A554VCB0</accession>
<keyword evidence="2" id="KW-1185">Reference proteome</keyword>
<organism evidence="1 2">
    <name type="scientific">Aquimarina algiphila</name>
    <dbReference type="NCBI Taxonomy" id="2047982"/>
    <lineage>
        <taxon>Bacteria</taxon>
        <taxon>Pseudomonadati</taxon>
        <taxon>Bacteroidota</taxon>
        <taxon>Flavobacteriia</taxon>
        <taxon>Flavobacteriales</taxon>
        <taxon>Flavobacteriaceae</taxon>
        <taxon>Aquimarina</taxon>
    </lineage>
</organism>
<comment type="caution">
    <text evidence="1">The sequence shown here is derived from an EMBL/GenBank/DDBJ whole genome shotgun (WGS) entry which is preliminary data.</text>
</comment>
<proteinExistence type="predicted"/>
<dbReference type="OrthoDB" id="1466062at2"/>
<gene>
    <name evidence="1" type="ORF">FOF46_26860</name>
</gene>
<dbReference type="AlphaFoldDB" id="A0A554VCB0"/>
<dbReference type="EMBL" id="VLNR01000084">
    <property type="protein sequence ID" value="TSE04280.1"/>
    <property type="molecule type" value="Genomic_DNA"/>
</dbReference>
<reference evidence="1 2" key="1">
    <citation type="submission" date="2019-07" db="EMBL/GenBank/DDBJ databases">
        <title>The draft genome sequence of Aquimarina algiphila M91.</title>
        <authorList>
            <person name="Meng X."/>
        </authorList>
    </citation>
    <scope>NUCLEOTIDE SEQUENCE [LARGE SCALE GENOMIC DNA]</scope>
    <source>
        <strain evidence="1 2">M91</strain>
    </source>
</reference>
<protein>
    <submittedName>
        <fullName evidence="1">DUF4270 domain-containing protein</fullName>
    </submittedName>
</protein>
<evidence type="ECO:0000313" key="1">
    <source>
        <dbReference type="EMBL" id="TSE04280.1"/>
    </source>
</evidence>
<evidence type="ECO:0000313" key="2">
    <source>
        <dbReference type="Proteomes" id="UP000318833"/>
    </source>
</evidence>